<feature type="chain" id="PRO_5045525614" description="MYXO-CTERM domain-containing protein" evidence="1">
    <location>
        <begin position="20"/>
        <end position="276"/>
    </location>
</feature>
<evidence type="ECO:0000313" key="3">
    <source>
        <dbReference type="Proteomes" id="UP001217838"/>
    </source>
</evidence>
<dbReference type="Proteomes" id="UP001217838">
    <property type="component" value="Unassembled WGS sequence"/>
</dbReference>
<evidence type="ECO:0008006" key="4">
    <source>
        <dbReference type="Google" id="ProtNLM"/>
    </source>
</evidence>
<dbReference type="PROSITE" id="PS51257">
    <property type="entry name" value="PROKAR_LIPOPROTEIN"/>
    <property type="match status" value="1"/>
</dbReference>
<keyword evidence="1" id="KW-0732">Signal</keyword>
<keyword evidence="3" id="KW-1185">Reference proteome</keyword>
<dbReference type="EMBL" id="JAQNDN010000010">
    <property type="protein sequence ID" value="MDC0669621.1"/>
    <property type="molecule type" value="Genomic_DNA"/>
</dbReference>
<organism evidence="2 3">
    <name type="scientific">Nannocystis radixulma</name>
    <dbReference type="NCBI Taxonomy" id="2995305"/>
    <lineage>
        <taxon>Bacteria</taxon>
        <taxon>Pseudomonadati</taxon>
        <taxon>Myxococcota</taxon>
        <taxon>Polyangia</taxon>
        <taxon>Nannocystales</taxon>
        <taxon>Nannocystaceae</taxon>
        <taxon>Nannocystis</taxon>
    </lineage>
</organism>
<dbReference type="RefSeq" id="WP_271999417.1">
    <property type="nucleotide sequence ID" value="NZ_JAQNDN010000010.1"/>
</dbReference>
<sequence>MRFGLLLLSVAAAGGALYAAAPAGALSCGGGFPWWSGGGLAGETEGDDGGDDWTVSDPVEPVPVDARLWQFVSCHYELLPCSYVSEAHTVEVDREPASDCTRKGHGLLVELVPREPLLAGHTYANTCAWGEPTFTTREGPAAPPEPVRVEAIGLDRGSDGPCSSGDRLDLVLADIDAAYLREGGRIELQYPEGHVLPVTPMTLGFADGFPATDGPVILRPVAVDGTRGEAVPIVDIRYNQAVLLLCAVGEPRPWQALWMLGPVLWLFAAARRRRSR</sequence>
<protein>
    <recommendedName>
        <fullName evidence="4">MYXO-CTERM domain-containing protein</fullName>
    </recommendedName>
</protein>
<accession>A0ABT5B9E2</accession>
<gene>
    <name evidence="2" type="ORF">POL58_17840</name>
</gene>
<reference evidence="2 3" key="1">
    <citation type="submission" date="2022-11" db="EMBL/GenBank/DDBJ databases">
        <title>Minimal conservation of predation-associated metabolite biosynthetic gene clusters underscores biosynthetic potential of Myxococcota including descriptions for ten novel species: Archangium lansinium sp. nov., Myxococcus landrumus sp. nov., Nannocystis bai.</title>
        <authorList>
            <person name="Ahearne A."/>
            <person name="Stevens C."/>
            <person name="Dowd S."/>
        </authorList>
    </citation>
    <scope>NUCLEOTIDE SEQUENCE [LARGE SCALE GENOMIC DNA]</scope>
    <source>
        <strain evidence="2 3">NCELM</strain>
    </source>
</reference>
<comment type="caution">
    <text evidence="2">The sequence shown here is derived from an EMBL/GenBank/DDBJ whole genome shotgun (WGS) entry which is preliminary data.</text>
</comment>
<name>A0ABT5B9E2_9BACT</name>
<evidence type="ECO:0000313" key="2">
    <source>
        <dbReference type="EMBL" id="MDC0669621.1"/>
    </source>
</evidence>
<proteinExistence type="predicted"/>
<feature type="signal peptide" evidence="1">
    <location>
        <begin position="1"/>
        <end position="19"/>
    </location>
</feature>
<evidence type="ECO:0000256" key="1">
    <source>
        <dbReference type="SAM" id="SignalP"/>
    </source>
</evidence>